<name>A0A517XV59_9BACT</name>
<dbReference type="Proteomes" id="UP000319576">
    <property type="component" value="Chromosome"/>
</dbReference>
<dbReference type="SUPFAM" id="SSF51182">
    <property type="entry name" value="RmlC-like cupins"/>
    <property type="match status" value="1"/>
</dbReference>
<dbReference type="RefSeq" id="WP_238389232.1">
    <property type="nucleotide sequence ID" value="NZ_CP036273.1"/>
</dbReference>
<gene>
    <name evidence="3" type="ORF">ETAA1_33310</name>
</gene>
<dbReference type="CDD" id="cd06989">
    <property type="entry name" value="cupin_DRT102"/>
    <property type="match status" value="1"/>
</dbReference>
<evidence type="ECO:0000259" key="2">
    <source>
        <dbReference type="Pfam" id="PF12973"/>
    </source>
</evidence>
<dbReference type="AlphaFoldDB" id="A0A517XV59"/>
<dbReference type="EMBL" id="CP036273">
    <property type="protein sequence ID" value="QDU21364.1"/>
    <property type="molecule type" value="Genomic_DNA"/>
</dbReference>
<dbReference type="InterPro" id="IPR014710">
    <property type="entry name" value="RmlC-like_jellyroll"/>
</dbReference>
<evidence type="ECO:0000256" key="1">
    <source>
        <dbReference type="SAM" id="SignalP"/>
    </source>
</evidence>
<protein>
    <recommendedName>
        <fullName evidence="2">ChrR-like cupin domain-containing protein</fullName>
    </recommendedName>
</protein>
<evidence type="ECO:0000313" key="3">
    <source>
        <dbReference type="EMBL" id="QDU21364.1"/>
    </source>
</evidence>
<keyword evidence="4" id="KW-1185">Reference proteome</keyword>
<feature type="domain" description="ChrR-like cupin" evidence="2">
    <location>
        <begin position="38"/>
        <end position="149"/>
    </location>
</feature>
<feature type="signal peptide" evidence="1">
    <location>
        <begin position="1"/>
        <end position="26"/>
    </location>
</feature>
<accession>A0A517XV59</accession>
<proteinExistence type="predicted"/>
<feature type="chain" id="PRO_5022110776" description="ChrR-like cupin domain-containing protein" evidence="1">
    <location>
        <begin position="27"/>
        <end position="166"/>
    </location>
</feature>
<evidence type="ECO:0000313" key="4">
    <source>
        <dbReference type="Proteomes" id="UP000319576"/>
    </source>
</evidence>
<organism evidence="3 4">
    <name type="scientific">Urbifossiella limnaea</name>
    <dbReference type="NCBI Taxonomy" id="2528023"/>
    <lineage>
        <taxon>Bacteria</taxon>
        <taxon>Pseudomonadati</taxon>
        <taxon>Planctomycetota</taxon>
        <taxon>Planctomycetia</taxon>
        <taxon>Gemmatales</taxon>
        <taxon>Gemmataceae</taxon>
        <taxon>Urbifossiella</taxon>
    </lineage>
</organism>
<dbReference type="InterPro" id="IPR011051">
    <property type="entry name" value="RmlC_Cupin_sf"/>
</dbReference>
<dbReference type="Gene3D" id="2.60.120.10">
    <property type="entry name" value="Jelly Rolls"/>
    <property type="match status" value="1"/>
</dbReference>
<reference evidence="3 4" key="1">
    <citation type="submission" date="2019-02" db="EMBL/GenBank/DDBJ databases">
        <title>Deep-cultivation of Planctomycetes and their phenomic and genomic characterization uncovers novel biology.</title>
        <authorList>
            <person name="Wiegand S."/>
            <person name="Jogler M."/>
            <person name="Boedeker C."/>
            <person name="Pinto D."/>
            <person name="Vollmers J."/>
            <person name="Rivas-Marin E."/>
            <person name="Kohn T."/>
            <person name="Peeters S.H."/>
            <person name="Heuer A."/>
            <person name="Rast P."/>
            <person name="Oberbeckmann S."/>
            <person name="Bunk B."/>
            <person name="Jeske O."/>
            <person name="Meyerdierks A."/>
            <person name="Storesund J.E."/>
            <person name="Kallscheuer N."/>
            <person name="Luecker S."/>
            <person name="Lage O.M."/>
            <person name="Pohl T."/>
            <person name="Merkel B.J."/>
            <person name="Hornburger P."/>
            <person name="Mueller R.-W."/>
            <person name="Bruemmer F."/>
            <person name="Labrenz M."/>
            <person name="Spormann A.M."/>
            <person name="Op den Camp H."/>
            <person name="Overmann J."/>
            <person name="Amann R."/>
            <person name="Jetten M.S.M."/>
            <person name="Mascher T."/>
            <person name="Medema M.H."/>
            <person name="Devos D.P."/>
            <person name="Kaster A.-K."/>
            <person name="Ovreas L."/>
            <person name="Rohde M."/>
            <person name="Galperin M.Y."/>
            <person name="Jogler C."/>
        </authorList>
    </citation>
    <scope>NUCLEOTIDE SEQUENCE [LARGE SCALE GENOMIC DNA]</scope>
    <source>
        <strain evidence="3 4">ETA_A1</strain>
    </source>
</reference>
<keyword evidence="1" id="KW-0732">Signal</keyword>
<dbReference type="KEGG" id="uli:ETAA1_33310"/>
<dbReference type="InterPro" id="IPR025979">
    <property type="entry name" value="ChrR-like_cupin_dom"/>
</dbReference>
<dbReference type="Pfam" id="PF12973">
    <property type="entry name" value="Cupin_7"/>
    <property type="match status" value="1"/>
</dbReference>
<sequence precursor="true">MFRSRTLATLSVAVAALLVTRGPAPSAGHDDKKEMAALHRPDGLKWQDGPPSLPPGAKIAVLEGDPTKPGPFVFRVKVPDGYKIPPHTHPKPERVTIISGTFNLGMGDAFDEKKGEALPAGTYGTWPAGMKHYVWVKGETVVQFHGDGPWVIEYVNPADDPRKGKQ</sequence>